<dbReference type="PATRIC" id="fig|1283301.3.peg.3232"/>
<dbReference type="EMBL" id="AOPY01001409">
    <property type="protein sequence ID" value="EPJ39683.1"/>
    <property type="molecule type" value="Genomic_DNA"/>
</dbReference>
<dbReference type="AlphaFoldDB" id="S4MJG3"/>
<dbReference type="HOGENOM" id="CLU_2182369_0_0_11"/>
<accession>S4MJG3</accession>
<keyword evidence="3" id="KW-1185">Reference proteome</keyword>
<proteinExistence type="predicted"/>
<sequence>MGHRAPSPARRPHCSNGARPTVSVRDAAPRRRVARRLSPTVRPGGVSRPRSTAGVTRVSTPGPPPALPHRRTSETTGSVPRQARGTSHPRSPTGATRAEPPRPAPARRV</sequence>
<feature type="compositionally biased region" description="Polar residues" evidence="1">
    <location>
        <begin position="74"/>
        <end position="94"/>
    </location>
</feature>
<feature type="region of interest" description="Disordered" evidence="1">
    <location>
        <begin position="1"/>
        <end position="109"/>
    </location>
</feature>
<evidence type="ECO:0000313" key="3">
    <source>
        <dbReference type="Proteomes" id="UP000015001"/>
    </source>
</evidence>
<evidence type="ECO:0000313" key="2">
    <source>
        <dbReference type="EMBL" id="EPJ39683.1"/>
    </source>
</evidence>
<comment type="caution">
    <text evidence="2">The sequence shown here is derived from an EMBL/GenBank/DDBJ whole genome shotgun (WGS) entry which is preliminary data.</text>
</comment>
<reference evidence="2 3" key="1">
    <citation type="submission" date="2013-02" db="EMBL/GenBank/DDBJ databases">
        <title>Draft Genome Sequence of Streptomyces afghaniensis, Which Produces Compounds of the Julimycin B-Complex.</title>
        <authorList>
            <person name="Gruening B.A."/>
            <person name="Praeg A."/>
            <person name="Erxleben A."/>
            <person name="Guenther S."/>
            <person name="Fiedler H.-P."/>
            <person name="Goodfellow M."/>
            <person name="Mueller M."/>
        </authorList>
    </citation>
    <scope>NUCLEOTIDE SEQUENCE [LARGE SCALE GENOMIC DNA]</scope>
    <source>
        <strain evidence="2 3">772</strain>
    </source>
</reference>
<dbReference type="Proteomes" id="UP000015001">
    <property type="component" value="Unassembled WGS sequence"/>
</dbReference>
<name>S4MJG3_9ACTN</name>
<evidence type="ECO:0000256" key="1">
    <source>
        <dbReference type="SAM" id="MobiDB-lite"/>
    </source>
</evidence>
<feature type="compositionally biased region" description="Polar residues" evidence="1">
    <location>
        <begin position="49"/>
        <end position="59"/>
    </location>
</feature>
<protein>
    <submittedName>
        <fullName evidence="2">Uncharacterized protein</fullName>
    </submittedName>
</protein>
<organism evidence="2 3">
    <name type="scientific">Streptomyces afghaniensis 772</name>
    <dbReference type="NCBI Taxonomy" id="1283301"/>
    <lineage>
        <taxon>Bacteria</taxon>
        <taxon>Bacillati</taxon>
        <taxon>Actinomycetota</taxon>
        <taxon>Actinomycetes</taxon>
        <taxon>Kitasatosporales</taxon>
        <taxon>Streptomycetaceae</taxon>
        <taxon>Streptomyces</taxon>
    </lineage>
</organism>
<gene>
    <name evidence="2" type="ORF">STAFG_3261</name>
</gene>